<dbReference type="RefSeq" id="WP_382341369.1">
    <property type="nucleotide sequence ID" value="NZ_JBHSAB010000004.1"/>
</dbReference>
<dbReference type="InterPro" id="IPR001036">
    <property type="entry name" value="Acrflvin-R"/>
</dbReference>
<keyword evidence="2" id="KW-1185">Reference proteome</keyword>
<organism evidence="1 2">
    <name type="scientific">Legionella dresdenensis</name>
    <dbReference type="NCBI Taxonomy" id="450200"/>
    <lineage>
        <taxon>Bacteria</taxon>
        <taxon>Pseudomonadati</taxon>
        <taxon>Pseudomonadota</taxon>
        <taxon>Gammaproteobacteria</taxon>
        <taxon>Legionellales</taxon>
        <taxon>Legionellaceae</taxon>
        <taxon>Legionella</taxon>
    </lineage>
</organism>
<evidence type="ECO:0000313" key="1">
    <source>
        <dbReference type="EMBL" id="MFC3908260.1"/>
    </source>
</evidence>
<proteinExistence type="predicted"/>
<gene>
    <name evidence="1" type="ORF">ACFORL_04115</name>
</gene>
<protein>
    <submittedName>
        <fullName evidence="1">Efflux RND transporter permease subunit</fullName>
    </submittedName>
</protein>
<dbReference type="EMBL" id="JBHSAB010000004">
    <property type="protein sequence ID" value="MFC3908260.1"/>
    <property type="molecule type" value="Genomic_DNA"/>
</dbReference>
<dbReference type="Pfam" id="PF00873">
    <property type="entry name" value="ACR_tran"/>
    <property type="match status" value="1"/>
</dbReference>
<dbReference type="Proteomes" id="UP001595758">
    <property type="component" value="Unassembled WGS sequence"/>
</dbReference>
<sequence>MAEELRTALLEYPEVSYVVTQLGRSDAGTDPWTPSHIEVPVGLKPYKEWPDQETKAEFISKLNQRFANMPGFAIGISQPIMMASTIQSAVPIVLWHCVFTVMI</sequence>
<comment type="caution">
    <text evidence="1">The sequence shown here is derived from an EMBL/GenBank/DDBJ whole genome shotgun (WGS) entry which is preliminary data.</text>
</comment>
<accession>A0ABV8CD78</accession>
<name>A0ABV8CD78_9GAMM</name>
<dbReference type="SUPFAM" id="SSF82693">
    <property type="entry name" value="Multidrug efflux transporter AcrB pore domain, PN1, PN2, PC1 and PC2 subdomains"/>
    <property type="match status" value="1"/>
</dbReference>
<reference evidence="2" key="1">
    <citation type="journal article" date="2019" name="Int. J. Syst. Evol. Microbiol.">
        <title>The Global Catalogue of Microorganisms (GCM) 10K type strain sequencing project: providing services to taxonomists for standard genome sequencing and annotation.</title>
        <authorList>
            <consortium name="The Broad Institute Genomics Platform"/>
            <consortium name="The Broad Institute Genome Sequencing Center for Infectious Disease"/>
            <person name="Wu L."/>
            <person name="Ma J."/>
        </authorList>
    </citation>
    <scope>NUCLEOTIDE SEQUENCE [LARGE SCALE GENOMIC DNA]</scope>
    <source>
        <strain evidence="2">CCUG 59858</strain>
    </source>
</reference>
<evidence type="ECO:0000313" key="2">
    <source>
        <dbReference type="Proteomes" id="UP001595758"/>
    </source>
</evidence>